<dbReference type="PANTHER" id="PTHR42711:SF5">
    <property type="entry name" value="ABC TRANSPORTER ATP-BINDING PROTEIN NATA"/>
    <property type="match status" value="1"/>
</dbReference>
<keyword evidence="7" id="KW-1185">Reference proteome</keyword>
<dbReference type="InterPro" id="IPR003439">
    <property type="entry name" value="ABC_transporter-like_ATP-bd"/>
</dbReference>
<sequence length="303" mass="34162">MSQNVIELDGVSKHFGEQVVLSNVSMSVKEGDIVGLLGPNGSGKTTMIRLMNGVINQTDGKLSILGMNPGIEGDKVRKSTGILTENAGLYHEMSGLDNLIFFSKLYGNFDLKQINLYLEEFELAEHMDKKVGAYSTGMKRRLGIIKAILHKPRLLFLDEPTNGLDPEGIKLVLKFLKDLNEQEGTTIFLCSHILHQLEHVCKEYFFLNDGKITDFGTLNELQKRYVTQIKLKVITNLLPVEAHWGGYPVLVKDKNTLQFLLTSSDQITPLLQKIISDFWVHHVEIENNDLESLYFKIRSGVNE</sequence>
<evidence type="ECO:0000256" key="2">
    <source>
        <dbReference type="ARBA" id="ARBA00022448"/>
    </source>
</evidence>
<dbReference type="SUPFAM" id="SSF52540">
    <property type="entry name" value="P-loop containing nucleoside triphosphate hydrolases"/>
    <property type="match status" value="1"/>
</dbReference>
<accession>A0A0A8X0G9</accession>
<dbReference type="SMART" id="SM00382">
    <property type="entry name" value="AAA"/>
    <property type="match status" value="1"/>
</dbReference>
<keyword evidence="2" id="KW-0813">Transport</keyword>
<dbReference type="EMBL" id="BASE01000035">
    <property type="protein sequence ID" value="GAM13465.1"/>
    <property type="molecule type" value="Genomic_DNA"/>
</dbReference>
<dbReference type="PANTHER" id="PTHR42711">
    <property type="entry name" value="ABC TRANSPORTER ATP-BINDING PROTEIN"/>
    <property type="match status" value="1"/>
</dbReference>
<evidence type="ECO:0000256" key="4">
    <source>
        <dbReference type="ARBA" id="ARBA00022840"/>
    </source>
</evidence>
<evidence type="ECO:0000313" key="6">
    <source>
        <dbReference type="EMBL" id="GAM13465.1"/>
    </source>
</evidence>
<dbReference type="STRING" id="1321606.SAMD00020551_1609"/>
<gene>
    <name evidence="6" type="ORF">SAMD00020551_1609</name>
</gene>
<proteinExistence type="inferred from homology"/>
<dbReference type="OrthoDB" id="9804819at2"/>
<dbReference type="CDD" id="cd03230">
    <property type="entry name" value="ABC_DR_subfamily_A"/>
    <property type="match status" value="1"/>
</dbReference>
<reference evidence="6 7" key="1">
    <citation type="submission" date="2013-06" db="EMBL/GenBank/DDBJ databases">
        <title>Whole genome shotgun sequence of Bacillus selenatarsenatis SF-1.</title>
        <authorList>
            <person name="Kuroda M."/>
            <person name="Sei K."/>
            <person name="Yamashita M."/>
            <person name="Ike M."/>
        </authorList>
    </citation>
    <scope>NUCLEOTIDE SEQUENCE [LARGE SCALE GENOMIC DNA]</scope>
    <source>
        <strain evidence="6 7">SF-1</strain>
    </source>
</reference>
<protein>
    <submittedName>
        <fullName evidence="6">ABC transporter, ATP-binding protein</fullName>
    </submittedName>
</protein>
<evidence type="ECO:0000259" key="5">
    <source>
        <dbReference type="PROSITE" id="PS50893"/>
    </source>
</evidence>
<dbReference type="Gene3D" id="3.40.50.300">
    <property type="entry name" value="P-loop containing nucleotide triphosphate hydrolases"/>
    <property type="match status" value="1"/>
</dbReference>
<dbReference type="GO" id="GO:0016887">
    <property type="term" value="F:ATP hydrolysis activity"/>
    <property type="evidence" value="ECO:0007669"/>
    <property type="project" value="InterPro"/>
</dbReference>
<dbReference type="InterPro" id="IPR027417">
    <property type="entry name" value="P-loop_NTPase"/>
</dbReference>
<keyword evidence="4 6" id="KW-0067">ATP-binding</keyword>
<dbReference type="Pfam" id="PF00005">
    <property type="entry name" value="ABC_tran"/>
    <property type="match status" value="1"/>
</dbReference>
<dbReference type="InterPro" id="IPR050763">
    <property type="entry name" value="ABC_transporter_ATP-binding"/>
</dbReference>
<evidence type="ECO:0000256" key="3">
    <source>
        <dbReference type="ARBA" id="ARBA00022741"/>
    </source>
</evidence>
<evidence type="ECO:0000256" key="1">
    <source>
        <dbReference type="ARBA" id="ARBA00005417"/>
    </source>
</evidence>
<dbReference type="InterPro" id="IPR003593">
    <property type="entry name" value="AAA+_ATPase"/>
</dbReference>
<comment type="similarity">
    <text evidence="1">Belongs to the ABC transporter superfamily.</text>
</comment>
<evidence type="ECO:0000313" key="7">
    <source>
        <dbReference type="Proteomes" id="UP000031014"/>
    </source>
</evidence>
<keyword evidence="3" id="KW-0547">Nucleotide-binding</keyword>
<organism evidence="6 7">
    <name type="scientific">Mesobacillus selenatarsenatis (strain DSM 18680 / JCM 14380 / FERM P-15431 / SF-1)</name>
    <dbReference type="NCBI Taxonomy" id="1321606"/>
    <lineage>
        <taxon>Bacteria</taxon>
        <taxon>Bacillati</taxon>
        <taxon>Bacillota</taxon>
        <taxon>Bacilli</taxon>
        <taxon>Bacillales</taxon>
        <taxon>Bacillaceae</taxon>
        <taxon>Mesobacillus</taxon>
    </lineage>
</organism>
<dbReference type="AlphaFoldDB" id="A0A0A8X0G9"/>
<dbReference type="GO" id="GO:0005524">
    <property type="term" value="F:ATP binding"/>
    <property type="evidence" value="ECO:0007669"/>
    <property type="project" value="UniProtKB-KW"/>
</dbReference>
<dbReference type="Proteomes" id="UP000031014">
    <property type="component" value="Unassembled WGS sequence"/>
</dbReference>
<feature type="domain" description="ABC transporter" evidence="5">
    <location>
        <begin position="6"/>
        <end position="234"/>
    </location>
</feature>
<comment type="caution">
    <text evidence="6">The sequence shown here is derived from an EMBL/GenBank/DDBJ whole genome shotgun (WGS) entry which is preliminary data.</text>
</comment>
<name>A0A0A8X0G9_MESS1</name>
<dbReference type="RefSeq" id="WP_041965310.1">
    <property type="nucleotide sequence ID" value="NZ_BASE01000035.1"/>
</dbReference>
<dbReference type="PROSITE" id="PS50893">
    <property type="entry name" value="ABC_TRANSPORTER_2"/>
    <property type="match status" value="1"/>
</dbReference>